<reference evidence="1" key="1">
    <citation type="submission" date="2020-07" db="EMBL/GenBank/DDBJ databases">
        <title>Genome sequence and genetic diversity analysis of an under-domesticated orphan crop, white fonio (Digitaria exilis).</title>
        <authorList>
            <person name="Bennetzen J.L."/>
            <person name="Chen S."/>
            <person name="Ma X."/>
            <person name="Wang X."/>
            <person name="Yssel A.E.J."/>
            <person name="Chaluvadi S.R."/>
            <person name="Johnson M."/>
            <person name="Gangashetty P."/>
            <person name="Hamidou F."/>
            <person name="Sanogo M.D."/>
            <person name="Zwaenepoel A."/>
            <person name="Wallace J."/>
            <person name="Van De Peer Y."/>
            <person name="Van Deynze A."/>
        </authorList>
    </citation>
    <scope>NUCLEOTIDE SEQUENCE</scope>
    <source>
        <tissue evidence="1">Leaves</tissue>
    </source>
</reference>
<organism evidence="1 2">
    <name type="scientific">Digitaria exilis</name>
    <dbReference type="NCBI Taxonomy" id="1010633"/>
    <lineage>
        <taxon>Eukaryota</taxon>
        <taxon>Viridiplantae</taxon>
        <taxon>Streptophyta</taxon>
        <taxon>Embryophyta</taxon>
        <taxon>Tracheophyta</taxon>
        <taxon>Spermatophyta</taxon>
        <taxon>Magnoliopsida</taxon>
        <taxon>Liliopsida</taxon>
        <taxon>Poales</taxon>
        <taxon>Poaceae</taxon>
        <taxon>PACMAD clade</taxon>
        <taxon>Panicoideae</taxon>
        <taxon>Panicodae</taxon>
        <taxon>Paniceae</taxon>
        <taxon>Anthephorinae</taxon>
        <taxon>Digitaria</taxon>
    </lineage>
</organism>
<comment type="caution">
    <text evidence="1">The sequence shown here is derived from an EMBL/GenBank/DDBJ whole genome shotgun (WGS) entry which is preliminary data.</text>
</comment>
<evidence type="ECO:0000313" key="2">
    <source>
        <dbReference type="Proteomes" id="UP000636709"/>
    </source>
</evidence>
<dbReference type="EMBL" id="JACEFO010002056">
    <property type="protein sequence ID" value="KAF8687238.1"/>
    <property type="molecule type" value="Genomic_DNA"/>
</dbReference>
<evidence type="ECO:0000313" key="1">
    <source>
        <dbReference type="EMBL" id="KAF8687238.1"/>
    </source>
</evidence>
<sequence>MWNMLSSEKEAAAIAGAGGTLPKPRKRPFWRLPLWPVRPPPRTAAAQQD</sequence>
<gene>
    <name evidence="1" type="ORF">HU200_042906</name>
</gene>
<accession>A0A835B4X6</accession>
<name>A0A835B4X6_9POAL</name>
<proteinExistence type="predicted"/>
<dbReference type="Proteomes" id="UP000636709">
    <property type="component" value="Unassembled WGS sequence"/>
</dbReference>
<dbReference type="AlphaFoldDB" id="A0A835B4X6"/>
<protein>
    <submittedName>
        <fullName evidence="1">Uncharacterized protein</fullName>
    </submittedName>
</protein>
<keyword evidence="2" id="KW-1185">Reference proteome</keyword>